<comment type="caution">
    <text evidence="17">The sequence shown here is derived from an EMBL/GenBank/DDBJ whole genome shotgun (WGS) entry which is preliminary data.</text>
</comment>
<dbReference type="SUPFAM" id="SSF51735">
    <property type="entry name" value="NAD(P)-binding Rossmann-fold domains"/>
    <property type="match status" value="4"/>
</dbReference>
<dbReference type="FunFam" id="3.40.50.720:FF:000199">
    <property type="entry name" value="Cinnamoyl-CoA reductase 1"/>
    <property type="match status" value="4"/>
</dbReference>
<comment type="catalytic activity">
    <reaction evidence="9">
        <text>(E)-caffeyl aldehyde + NADP(+) + CoA = (E)-caffeoyl-CoA + NADPH + H(+)</text>
        <dbReference type="Rhea" id="RHEA:74867"/>
        <dbReference type="ChEBI" id="CHEBI:15378"/>
        <dbReference type="ChEBI" id="CHEBI:28323"/>
        <dbReference type="ChEBI" id="CHEBI:57287"/>
        <dbReference type="ChEBI" id="CHEBI:57783"/>
        <dbReference type="ChEBI" id="CHEBI:58349"/>
        <dbReference type="ChEBI" id="CHEBI:87136"/>
    </reaction>
    <physiologicalReaction direction="right-to-left" evidence="9">
        <dbReference type="Rhea" id="RHEA:74869"/>
    </physiologicalReaction>
</comment>
<dbReference type="PANTHER" id="PTHR10366:SF404">
    <property type="entry name" value="CINNAMOYL-COA REDUCTASE 1"/>
    <property type="match status" value="1"/>
</dbReference>
<feature type="domain" description="NAD-dependent epimerase/dehydratase" evidence="16">
    <location>
        <begin position="335"/>
        <end position="567"/>
    </location>
</feature>
<evidence type="ECO:0000256" key="3">
    <source>
        <dbReference type="ARBA" id="ARBA00023002"/>
    </source>
</evidence>
<feature type="domain" description="NAD-dependent epimerase/dehydratase" evidence="16">
    <location>
        <begin position="15"/>
        <end position="247"/>
    </location>
</feature>
<dbReference type="PANTHER" id="PTHR10366">
    <property type="entry name" value="NAD DEPENDENT EPIMERASE/DEHYDRATASE"/>
    <property type="match status" value="1"/>
</dbReference>
<evidence type="ECO:0000256" key="13">
    <source>
        <dbReference type="ARBA" id="ARBA00077069"/>
    </source>
</evidence>
<reference evidence="17 18" key="1">
    <citation type="submission" date="2020-10" db="EMBL/GenBank/DDBJ databases">
        <title>Plant Genome Project.</title>
        <authorList>
            <person name="Zhang R.-G."/>
        </authorList>
    </citation>
    <scope>NUCLEOTIDE SEQUENCE [LARGE SCALE GENOMIC DNA]</scope>
    <source>
        <strain evidence="17">FAFU-HL-1</strain>
        <tissue evidence="17">Leaf</tissue>
    </source>
</reference>
<comment type="catalytic activity">
    <reaction evidence="6">
        <text>(E)-cinnamaldehyde + NADP(+) + CoA = (E)-cinnamoyl-CoA + NADPH + H(+)</text>
        <dbReference type="Rhea" id="RHEA:10620"/>
        <dbReference type="ChEBI" id="CHEBI:15378"/>
        <dbReference type="ChEBI" id="CHEBI:16731"/>
        <dbReference type="ChEBI" id="CHEBI:57252"/>
        <dbReference type="ChEBI" id="CHEBI:57287"/>
        <dbReference type="ChEBI" id="CHEBI:57783"/>
        <dbReference type="ChEBI" id="CHEBI:58349"/>
        <dbReference type="EC" id="1.2.1.44"/>
    </reaction>
    <physiologicalReaction direction="right-to-left" evidence="6">
        <dbReference type="Rhea" id="RHEA:10622"/>
    </physiologicalReaction>
</comment>
<keyword evidence="4" id="KW-1015">Disulfide bond</keyword>
<proteinExistence type="inferred from homology"/>
<evidence type="ECO:0000256" key="2">
    <source>
        <dbReference type="ARBA" id="ARBA00022857"/>
    </source>
</evidence>
<comment type="similarity">
    <text evidence="5">Belongs to the NAD(P)-dependent epimerase/dehydratase family. Dihydroflavonol-4-reductase subfamily.</text>
</comment>
<dbReference type="GO" id="GO:0016616">
    <property type="term" value="F:oxidoreductase activity, acting on the CH-OH group of donors, NAD or NADP as acceptor"/>
    <property type="evidence" value="ECO:0007669"/>
    <property type="project" value="TreeGrafter"/>
</dbReference>
<evidence type="ECO:0000256" key="7">
    <source>
        <dbReference type="ARBA" id="ARBA00050640"/>
    </source>
</evidence>
<evidence type="ECO:0000256" key="4">
    <source>
        <dbReference type="ARBA" id="ARBA00023157"/>
    </source>
</evidence>
<dbReference type="InterPro" id="IPR001509">
    <property type="entry name" value="Epimerase_deHydtase"/>
</dbReference>
<evidence type="ECO:0000256" key="15">
    <source>
        <dbReference type="ARBA" id="ARBA00082321"/>
    </source>
</evidence>
<organism evidence="17 18">
    <name type="scientific">Salix dunnii</name>
    <dbReference type="NCBI Taxonomy" id="1413687"/>
    <lineage>
        <taxon>Eukaryota</taxon>
        <taxon>Viridiplantae</taxon>
        <taxon>Streptophyta</taxon>
        <taxon>Embryophyta</taxon>
        <taxon>Tracheophyta</taxon>
        <taxon>Spermatophyta</taxon>
        <taxon>Magnoliopsida</taxon>
        <taxon>eudicotyledons</taxon>
        <taxon>Gunneridae</taxon>
        <taxon>Pentapetalae</taxon>
        <taxon>rosids</taxon>
        <taxon>fabids</taxon>
        <taxon>Malpighiales</taxon>
        <taxon>Salicaceae</taxon>
        <taxon>Saliceae</taxon>
        <taxon>Salix</taxon>
    </lineage>
</organism>
<dbReference type="Gene3D" id="3.40.50.720">
    <property type="entry name" value="NAD(P)-binding Rossmann-like Domain"/>
    <property type="match status" value="4"/>
</dbReference>
<evidence type="ECO:0000256" key="11">
    <source>
        <dbReference type="ARBA" id="ARBA00067006"/>
    </source>
</evidence>
<dbReference type="GO" id="GO:0016621">
    <property type="term" value="F:cinnamoyl-CoA reductase activity"/>
    <property type="evidence" value="ECO:0007669"/>
    <property type="project" value="UniProtKB-EC"/>
</dbReference>
<dbReference type="GO" id="GO:0009809">
    <property type="term" value="P:lignin biosynthetic process"/>
    <property type="evidence" value="ECO:0007669"/>
    <property type="project" value="UniProtKB-ARBA"/>
</dbReference>
<feature type="domain" description="NAD-dependent epimerase/dehydratase" evidence="16">
    <location>
        <begin position="670"/>
        <end position="902"/>
    </location>
</feature>
<evidence type="ECO:0000256" key="14">
    <source>
        <dbReference type="ARBA" id="ARBA00081990"/>
    </source>
</evidence>
<dbReference type="Proteomes" id="UP000657918">
    <property type="component" value="Unassembled WGS sequence"/>
</dbReference>
<comment type="pathway">
    <text evidence="1">Aromatic compound metabolism; phenylpropanoid biosynthesis.</text>
</comment>
<protein>
    <recommendedName>
        <fullName evidence="11">cinnamoyl-CoA reductase</fullName>
        <ecNumber evidence="11">1.2.1.44</ecNumber>
    </recommendedName>
    <alternativeName>
        <fullName evidence="12">Caffeoyl-CoA reductase</fullName>
    </alternativeName>
    <alternativeName>
        <fullName evidence="15">Coumaroyl-CoA reductase</fullName>
    </alternativeName>
    <alternativeName>
        <fullName evidence="13">Feruloyl-CoA reductase</fullName>
    </alternativeName>
    <alternativeName>
        <fullName evidence="14">Sinapoyl-CoA reductase</fullName>
    </alternativeName>
</protein>
<accession>A0A835N9I6</accession>
<evidence type="ECO:0000256" key="5">
    <source>
        <dbReference type="ARBA" id="ARBA00023445"/>
    </source>
</evidence>
<keyword evidence="18" id="KW-1185">Reference proteome</keyword>
<dbReference type="EC" id="1.2.1.44" evidence="11"/>
<gene>
    <name evidence="17" type="ORF">SADUNF_Sadunf01G0034600</name>
</gene>
<dbReference type="InterPro" id="IPR050425">
    <property type="entry name" value="NAD(P)_dehydrat-like"/>
</dbReference>
<evidence type="ECO:0000256" key="6">
    <source>
        <dbReference type="ARBA" id="ARBA00050514"/>
    </source>
</evidence>
<evidence type="ECO:0000256" key="9">
    <source>
        <dbReference type="ARBA" id="ARBA00051239"/>
    </source>
</evidence>
<evidence type="ECO:0000313" key="17">
    <source>
        <dbReference type="EMBL" id="KAF9688887.1"/>
    </source>
</evidence>
<evidence type="ECO:0000256" key="12">
    <source>
        <dbReference type="ARBA" id="ARBA00075244"/>
    </source>
</evidence>
<evidence type="ECO:0000256" key="10">
    <source>
        <dbReference type="ARBA" id="ARBA00052462"/>
    </source>
</evidence>
<dbReference type="EMBL" id="JADGMS010000001">
    <property type="protein sequence ID" value="KAF9688887.1"/>
    <property type="molecule type" value="Genomic_DNA"/>
</dbReference>
<evidence type="ECO:0000256" key="8">
    <source>
        <dbReference type="ARBA" id="ARBA00051133"/>
    </source>
</evidence>
<comment type="catalytic activity">
    <reaction evidence="10">
        <text>(E)-coniferaldehyde + NADP(+) + CoA = (E)-feruloyl-CoA + NADPH + H(+)</text>
        <dbReference type="Rhea" id="RHEA:64648"/>
        <dbReference type="ChEBI" id="CHEBI:15378"/>
        <dbReference type="ChEBI" id="CHEBI:16547"/>
        <dbReference type="ChEBI" id="CHEBI:57287"/>
        <dbReference type="ChEBI" id="CHEBI:57783"/>
        <dbReference type="ChEBI" id="CHEBI:58349"/>
        <dbReference type="ChEBI" id="CHEBI:87305"/>
        <dbReference type="EC" id="1.2.1.44"/>
    </reaction>
    <physiologicalReaction direction="right-to-left" evidence="10">
        <dbReference type="Rhea" id="RHEA:64650"/>
    </physiologicalReaction>
</comment>
<evidence type="ECO:0000313" key="18">
    <source>
        <dbReference type="Proteomes" id="UP000657918"/>
    </source>
</evidence>
<keyword evidence="3" id="KW-0560">Oxidoreductase</keyword>
<name>A0A835N9I6_9ROSI</name>
<keyword evidence="2" id="KW-0521">NADP</keyword>
<dbReference type="CDD" id="cd08958">
    <property type="entry name" value="FR_SDR_e"/>
    <property type="match status" value="4"/>
</dbReference>
<feature type="domain" description="NAD-dependent epimerase/dehydratase" evidence="16">
    <location>
        <begin position="1066"/>
        <end position="1298"/>
    </location>
</feature>
<dbReference type="OrthoDB" id="2735536at2759"/>
<evidence type="ECO:0000256" key="1">
    <source>
        <dbReference type="ARBA" id="ARBA00004928"/>
    </source>
</evidence>
<dbReference type="Pfam" id="PF01370">
    <property type="entry name" value="Epimerase"/>
    <property type="match status" value="4"/>
</dbReference>
<comment type="catalytic activity">
    <reaction evidence="7">
        <text>(E)-4-coumaraldehyde + NADP(+) + CoA = (E)-4-coumaroyl-CoA + NADPH + H(+)</text>
        <dbReference type="Rhea" id="RHEA:64652"/>
        <dbReference type="ChEBI" id="CHEBI:15378"/>
        <dbReference type="ChEBI" id="CHEBI:28353"/>
        <dbReference type="ChEBI" id="CHEBI:57287"/>
        <dbReference type="ChEBI" id="CHEBI:57783"/>
        <dbReference type="ChEBI" id="CHEBI:58349"/>
        <dbReference type="ChEBI" id="CHEBI:85008"/>
        <dbReference type="EC" id="1.2.1.44"/>
    </reaction>
    <physiologicalReaction direction="right-to-left" evidence="7">
        <dbReference type="Rhea" id="RHEA:64654"/>
    </physiologicalReaction>
</comment>
<comment type="catalytic activity">
    <reaction evidence="8">
        <text>(E)-sinapaldehyde + NADP(+) + CoA = (E)-sinapoyl-CoA + NADPH + H(+)</text>
        <dbReference type="Rhea" id="RHEA:64656"/>
        <dbReference type="ChEBI" id="CHEBI:15378"/>
        <dbReference type="ChEBI" id="CHEBI:27949"/>
        <dbReference type="ChEBI" id="CHEBI:57287"/>
        <dbReference type="ChEBI" id="CHEBI:57393"/>
        <dbReference type="ChEBI" id="CHEBI:57783"/>
        <dbReference type="ChEBI" id="CHEBI:58349"/>
        <dbReference type="EC" id="1.2.1.44"/>
    </reaction>
    <physiologicalReaction direction="right-to-left" evidence="8">
        <dbReference type="Rhea" id="RHEA:64658"/>
    </physiologicalReaction>
</comment>
<sequence>MPADSSSLSGQGQTVCVTGAGGFIASWIVKLLLEKGYTVKGTVRNPADPKNSHLMKLEGAQERLTLCKADLLDYESLQEAIQGCDGVFHTASPVIEDPEQMMEPAVTGTKNVMTAAAEAKVRRVVLTSSIGAVYLDPNRSPDVVVDESCWSDLEYCKNTKNLYCYGKTVAEQGAWDLARKKGIDLVVVNPVVVIGPLLQSTVNATTMHILKYLNGAVKTYANAVQGYVHVRDVALAHIVVFETPSASGRYLCSERMLHRGEVVEILAKFFPEYPIPTKCSDEKNPRKQPYKFTNQKIKDLGIEFIPVKQCLYETVKSLQENGHLPIPKQAEDSTVCVTGAGGFIASWIVKLLLEKGYSVKGTVRNPADPKNSHLMELEGAQERLTLCKADLLDYESLQEAIQGCDGVFHTASPVIEDPEKMMEPAVTGTKNVMTAAAEAKVRRVVVTSSIGAVYLDPKRSPDAVVDESCWSDLEYCKNTKNLYCYGKTVAEQGAWDLATKKGVDLVVVNPVVVLGPLLQPTVNASIMHILKYLNGAVKTYANAVQGYVHVRDVALAHIVVFETPSASGRYLCSERMLHRGEVVEILAKFFPEYPIPTKCSDEKNPRKQPYKFTNQKIKDLGIEFIPVKQCLYETVKSLQENGHLPIPKQAEDTSSMPADISSLSGQGQTVCVTGAGGFIASWIVKLLLEKVYSVRGTVRNPADPKNSHLMELEGAQERLTLCKADLLDYESLQEAIQGCDGVFHTASPVIEDPEKMMEPAVTGTKNVMTASAEAKVRRVVVTSSIGAVYLDPNRSPDVVVDESCWSDLEYCKNTKNLYCYGKTVAEQGAWDLARKKGVDLVVVNPVVVLGPLLQPTVNASIMHILKYLNGAVKTYANAVQGYVHVRDVALAHIVVFETPSASGRYICSERMLHRGEVVEILAKFFPEYPIPTKCSDEKNPRKQPYKFTNQKIKDLGIEFIPVKQCLYETVKSLQENGHLPIPKLAEDSEYTTCPHPKYSCSSYREKEYSKKKEANVQVFCLLYVETSNYMFCAFINFVQINEKNHLRIPKQAEDYISSLSGQGHTVCVTGAGGFIASWIVKLLLEKGYSVRGTVRDPADPKNSHLMELEGAQERLTLCKADLLDYESIQEAIQGCDGVFHTASPVIEDPEKMMEPAVNGTKNVMTAAAEAKVRRVVITSSIGAVYMDSKRSPDVVVDESCWSDLEYCKNTKNLYCYGKTVAEHSAWDLAKKEGVDLVVVNPVVVLGPLLQPTINASIMHILKYLNGSVKTYANAVQGYVHVRDVALAHIAVFETPSASGRYICSERMLHRGEVVEILAKFFPEYPIPTKCSDEKNPRKQPYKFTNQKIKDLGIEFIPINQCLFETVKSLLENGHLPIPKQAEDSLKTLYKEGMDSQDQPPTALCEWSFFTVEQETCG</sequence>
<dbReference type="InterPro" id="IPR036291">
    <property type="entry name" value="NAD(P)-bd_dom_sf"/>
</dbReference>
<evidence type="ECO:0000259" key="16">
    <source>
        <dbReference type="Pfam" id="PF01370"/>
    </source>
</evidence>